<keyword evidence="2" id="KW-0255">Endonuclease</keyword>
<dbReference type="GO" id="GO:0004519">
    <property type="term" value="F:endonuclease activity"/>
    <property type="evidence" value="ECO:0007669"/>
    <property type="project" value="UniProtKB-KW"/>
</dbReference>
<protein>
    <submittedName>
        <fullName evidence="2">Endonuclease/Exonuclease/phosphatase family protein</fullName>
    </submittedName>
</protein>
<feature type="domain" description="Endonuclease/exonuclease/phosphatase" evidence="1">
    <location>
        <begin position="4"/>
        <end position="323"/>
    </location>
</feature>
<evidence type="ECO:0000313" key="2">
    <source>
        <dbReference type="EMBL" id="SDJ15938.1"/>
    </source>
</evidence>
<sequence length="332" mass="36795">MRLATYNVEWFDALFDDQGRLYMDAEPSARHGVSRAEQARALGRVFAELDADAVLVVEAPDTNARRDTTRALTHFATAFDLRCRAVLTGFANDTQQELALLYDPAVLNVRHDPQAGPDAPRFDGVFRIDLDIDATEDRVTFSKPPLEVEAVTPGGRVLRLIGAHLKSKAPHGAVGADRIMRLSIANRRKQLAQAIWIRRRIDAALAAGDSVILLGDLNDGPGLDEYEHLFGRSSVEILLGEAAPLYDPHALEALKGGLAPQPTSARFYIGPERRYLQAMLDYIMVSQDLRPQAKAWRIWHPFDDPDCWDSPDLRAALLAASDHFPVTVDLDI</sequence>
<dbReference type="InterPro" id="IPR005135">
    <property type="entry name" value="Endo/exonuclease/phosphatase"/>
</dbReference>
<name>A0A1G8RG50_9RHOB</name>
<dbReference type="Proteomes" id="UP000199093">
    <property type="component" value="Unassembled WGS sequence"/>
</dbReference>
<dbReference type="SUPFAM" id="SSF56219">
    <property type="entry name" value="DNase I-like"/>
    <property type="match status" value="1"/>
</dbReference>
<dbReference type="OrthoDB" id="6199360at2"/>
<evidence type="ECO:0000259" key="1">
    <source>
        <dbReference type="Pfam" id="PF03372"/>
    </source>
</evidence>
<dbReference type="AlphaFoldDB" id="A0A1G8RG50"/>
<keyword evidence="2" id="KW-0269">Exonuclease</keyword>
<dbReference type="EMBL" id="FNEJ01000020">
    <property type="protein sequence ID" value="SDJ15938.1"/>
    <property type="molecule type" value="Genomic_DNA"/>
</dbReference>
<dbReference type="Gene3D" id="3.60.10.10">
    <property type="entry name" value="Endonuclease/exonuclease/phosphatase"/>
    <property type="match status" value="1"/>
</dbReference>
<dbReference type="Pfam" id="PF03372">
    <property type="entry name" value="Exo_endo_phos"/>
    <property type="match status" value="1"/>
</dbReference>
<keyword evidence="3" id="KW-1185">Reference proteome</keyword>
<gene>
    <name evidence="2" type="ORF">SAMN04487993_10209</name>
</gene>
<accession>A0A1G8RG50</accession>
<dbReference type="GO" id="GO:0004527">
    <property type="term" value="F:exonuclease activity"/>
    <property type="evidence" value="ECO:0007669"/>
    <property type="project" value="UniProtKB-KW"/>
</dbReference>
<organism evidence="2 3">
    <name type="scientific">Salipiger marinus</name>
    <dbReference type="NCBI Taxonomy" id="555512"/>
    <lineage>
        <taxon>Bacteria</taxon>
        <taxon>Pseudomonadati</taxon>
        <taxon>Pseudomonadota</taxon>
        <taxon>Alphaproteobacteria</taxon>
        <taxon>Rhodobacterales</taxon>
        <taxon>Roseobacteraceae</taxon>
        <taxon>Salipiger</taxon>
    </lineage>
</organism>
<keyword evidence="2" id="KW-0378">Hydrolase</keyword>
<reference evidence="2 3" key="1">
    <citation type="submission" date="2016-10" db="EMBL/GenBank/DDBJ databases">
        <authorList>
            <person name="de Groot N.N."/>
        </authorList>
    </citation>
    <scope>NUCLEOTIDE SEQUENCE [LARGE SCALE GENOMIC DNA]</scope>
    <source>
        <strain evidence="2 3">DSM 26424</strain>
    </source>
</reference>
<proteinExistence type="predicted"/>
<evidence type="ECO:0000313" key="3">
    <source>
        <dbReference type="Proteomes" id="UP000199093"/>
    </source>
</evidence>
<keyword evidence="2" id="KW-0540">Nuclease</keyword>
<dbReference type="STRING" id="555512.SAMN04487993_10209"/>
<dbReference type="InterPro" id="IPR036691">
    <property type="entry name" value="Endo/exonu/phosph_ase_sf"/>
</dbReference>
<dbReference type="RefSeq" id="WP_089850030.1">
    <property type="nucleotide sequence ID" value="NZ_FNEJ01000020.1"/>
</dbReference>